<dbReference type="RefSeq" id="WP_047896922.1">
    <property type="nucleotide sequence ID" value="NZ_AEJF01000214.1"/>
</dbReference>
<dbReference type="OrthoDB" id="9123907at2"/>
<evidence type="ECO:0008006" key="4">
    <source>
        <dbReference type="Google" id="ProtNLM"/>
    </source>
</evidence>
<dbReference type="Proteomes" id="UP000035963">
    <property type="component" value="Unassembled WGS sequence"/>
</dbReference>
<feature type="transmembrane region" description="Helical" evidence="1">
    <location>
        <begin position="322"/>
        <end position="351"/>
    </location>
</feature>
<dbReference type="PATRIC" id="fig|908627.4.peg.7977"/>
<proteinExistence type="predicted"/>
<reference evidence="2 3" key="1">
    <citation type="journal article" date="2015" name="Genome Announc.">
        <title>Draft Genome Sequence of Burkholderia sp. Strain PML1(12), an Ectomycorrhizosphere-Inhabiting Bacterium with Effective Mineral-Weathering Ability.</title>
        <authorList>
            <person name="Uroz S."/>
            <person name="Oger P."/>
        </authorList>
    </citation>
    <scope>NUCLEOTIDE SEQUENCE [LARGE SCALE GENOMIC DNA]</scope>
    <source>
        <strain evidence="3">PML1(12)</strain>
    </source>
</reference>
<keyword evidence="1" id="KW-0812">Transmembrane</keyword>
<keyword evidence="3" id="KW-1185">Reference proteome</keyword>
<evidence type="ECO:0000313" key="2">
    <source>
        <dbReference type="EMBL" id="KLU21508.1"/>
    </source>
</evidence>
<name>A0A0J1FP31_9BURK</name>
<gene>
    <name evidence="2" type="ORF">EOS_35665</name>
</gene>
<organism evidence="2 3">
    <name type="scientific">Caballeronia mineralivorans PML1(12)</name>
    <dbReference type="NCBI Taxonomy" id="908627"/>
    <lineage>
        <taxon>Bacteria</taxon>
        <taxon>Pseudomonadati</taxon>
        <taxon>Pseudomonadota</taxon>
        <taxon>Betaproteobacteria</taxon>
        <taxon>Burkholderiales</taxon>
        <taxon>Burkholderiaceae</taxon>
        <taxon>Caballeronia</taxon>
    </lineage>
</organism>
<accession>A0A0J1FP31</accession>
<sequence>MLAISSLRSGTKNAEAKSFSTPLTKEESDVHGGSAGFIDLDEGVHGANAAVKALYSAIHDGPADMWDTLAREGKELSASPVAWSRTQVTPSGAADVAVSMGVSTLVLPLAALAIKAGFDEIVESNSLRRVLKQKRTAIQQTLEDLKIIYETNISEAGTPASALALITARRCAEKQRLTSVKAAIRHNRYDLGIGASSLISGGVIFLKALEDIALQSTLVGMAKGVNLAAVVIGSTALQGVTAVAGITGTVVLGPAAAISAVCLGAFFYGQARAVRKDIQADRGRLIRDEVSGNDVSKAHLDFVTHKLVRREKFAKKFERWNLGFLTGSSIYAISVTVKATLFVTAAVGLGILASNPYVLPIVLGILIVGSVVMVASSTQFLVAHGRSKRHQSYTRQEVPLVSRELDALQHAMRERSSVATESGSAAGGDELTLGSAYYRFAGQQDVTRQTLLEEIARGTGKFYAWEARATDDVMYKGRVINSKQRIKDWFARLSAAAAYIQAWFKREDAGASARDRYGRSANCLTSAAVEAWLSIDAPEIHEMQRLRLTEILQAEHQFLKIKKRICDELVGSDFGDSEAEGLDAQPNKVFENLRSEIQTDKERRVFLKKLLLDAQPTEGEDFAPQKLLDLKQRFLQLRMDNQATQPADDDFVGLNRQLAEYLTVGMSLELTATRGVLFDMHRQALRLREGIRSSPLDLRIVQKEGGQE</sequence>
<comment type="caution">
    <text evidence="2">The sequence shown here is derived from an EMBL/GenBank/DDBJ whole genome shotgun (WGS) entry which is preliminary data.</text>
</comment>
<feature type="transmembrane region" description="Helical" evidence="1">
    <location>
        <begin position="243"/>
        <end position="268"/>
    </location>
</feature>
<evidence type="ECO:0000313" key="3">
    <source>
        <dbReference type="Proteomes" id="UP000035963"/>
    </source>
</evidence>
<protein>
    <recommendedName>
        <fullName evidence="4">Transmembrane protein</fullName>
    </recommendedName>
</protein>
<dbReference type="EMBL" id="AEJF01000214">
    <property type="protein sequence ID" value="KLU21508.1"/>
    <property type="molecule type" value="Genomic_DNA"/>
</dbReference>
<keyword evidence="1" id="KW-0472">Membrane</keyword>
<dbReference type="AlphaFoldDB" id="A0A0J1FP31"/>
<keyword evidence="1" id="KW-1133">Transmembrane helix</keyword>
<feature type="transmembrane region" description="Helical" evidence="1">
    <location>
        <begin position="357"/>
        <end position="382"/>
    </location>
</feature>
<evidence type="ECO:0000256" key="1">
    <source>
        <dbReference type="SAM" id="Phobius"/>
    </source>
</evidence>